<organism evidence="2 3">
    <name type="scientific">Limnothrix redekei LRLZ20PSL1</name>
    <dbReference type="NCBI Taxonomy" id="3112953"/>
    <lineage>
        <taxon>Bacteria</taxon>
        <taxon>Bacillati</taxon>
        <taxon>Cyanobacteriota</taxon>
        <taxon>Cyanophyceae</taxon>
        <taxon>Pseudanabaenales</taxon>
        <taxon>Pseudanabaenaceae</taxon>
        <taxon>Limnothrix</taxon>
    </lineage>
</organism>
<keyword evidence="3" id="KW-1185">Reference proteome</keyword>
<sequence>MAKSKKQPTAAIPAPQASPRSPEPDQSPKNSKKAKTAPTSGRLVWNHSTHLDGLIPILEKLTQVTGISTITPAVLSHGRSNSPQLQLKVSVPIRGGYKLIARKGKTIQEVFVITDLSAEELKQAIEQIVTR</sequence>
<protein>
    <submittedName>
        <fullName evidence="2">DUF2103 domain-containing protein</fullName>
    </submittedName>
</protein>
<name>A0ABW7CBI6_9CYAN</name>
<evidence type="ECO:0000313" key="2">
    <source>
        <dbReference type="EMBL" id="MFG3818501.1"/>
    </source>
</evidence>
<dbReference type="EMBL" id="JAZAQF010000078">
    <property type="protein sequence ID" value="MFG3818501.1"/>
    <property type="molecule type" value="Genomic_DNA"/>
</dbReference>
<accession>A0ABW7CBI6</accession>
<reference evidence="3" key="1">
    <citation type="journal article" date="2024" name="Algal Res.">
        <title>Biochemical, toxicological and genomic investigation of a high-biomass producing Limnothrix strain isolated from Italian shallow drinking water reservoir.</title>
        <authorList>
            <person name="Simonazzi M."/>
            <person name="Shishido T.K."/>
            <person name="Delbaje E."/>
            <person name="Wahlsten M."/>
            <person name="Fewer D.P."/>
            <person name="Sivonen K."/>
            <person name="Pezzolesi L."/>
            <person name="Pistocchi R."/>
        </authorList>
    </citation>
    <scope>NUCLEOTIDE SEQUENCE [LARGE SCALE GENOMIC DNA]</scope>
    <source>
        <strain evidence="3">LRLZ20PSL1</strain>
    </source>
</reference>
<dbReference type="Proteomes" id="UP001604335">
    <property type="component" value="Unassembled WGS sequence"/>
</dbReference>
<feature type="region of interest" description="Disordered" evidence="1">
    <location>
        <begin position="1"/>
        <end position="41"/>
    </location>
</feature>
<dbReference type="Pfam" id="PF09876">
    <property type="entry name" value="DUF2103"/>
    <property type="match status" value="1"/>
</dbReference>
<proteinExistence type="predicted"/>
<dbReference type="InterPro" id="IPR018664">
    <property type="entry name" value="DUF2103_metal-binding"/>
</dbReference>
<gene>
    <name evidence="2" type="ORF">VPK24_12690</name>
</gene>
<evidence type="ECO:0000313" key="3">
    <source>
        <dbReference type="Proteomes" id="UP001604335"/>
    </source>
</evidence>
<comment type="caution">
    <text evidence="2">The sequence shown here is derived from an EMBL/GenBank/DDBJ whole genome shotgun (WGS) entry which is preliminary data.</text>
</comment>
<evidence type="ECO:0000256" key="1">
    <source>
        <dbReference type="SAM" id="MobiDB-lite"/>
    </source>
</evidence>